<evidence type="ECO:0000256" key="4">
    <source>
        <dbReference type="ARBA" id="ARBA00022692"/>
    </source>
</evidence>
<feature type="transmembrane region" description="Helical" evidence="8">
    <location>
        <begin position="102"/>
        <end position="121"/>
    </location>
</feature>
<dbReference type="PANTHER" id="PTHR22926:SF3">
    <property type="entry name" value="UNDECAPRENYL-PHOSPHATE ALPHA-N-ACETYLGLUCOSAMINYL 1-PHOSPHATE TRANSFERASE"/>
    <property type="match status" value="1"/>
</dbReference>
<feature type="transmembrane region" description="Helical" evidence="8">
    <location>
        <begin position="47"/>
        <end position="65"/>
    </location>
</feature>
<evidence type="ECO:0000256" key="5">
    <source>
        <dbReference type="ARBA" id="ARBA00022989"/>
    </source>
</evidence>
<dbReference type="GO" id="GO:0046872">
    <property type="term" value="F:metal ion binding"/>
    <property type="evidence" value="ECO:0007669"/>
    <property type="project" value="UniProtKB-KW"/>
</dbReference>
<dbReference type="GO" id="GO:0044038">
    <property type="term" value="P:cell wall macromolecule biosynthetic process"/>
    <property type="evidence" value="ECO:0007669"/>
    <property type="project" value="TreeGrafter"/>
</dbReference>
<comment type="subcellular location">
    <subcellularLocation>
        <location evidence="1">Cell membrane</location>
        <topology evidence="1">Multi-pass membrane protein</topology>
    </subcellularLocation>
</comment>
<dbReference type="GO" id="GO:0009103">
    <property type="term" value="P:lipopolysaccharide biosynthetic process"/>
    <property type="evidence" value="ECO:0007669"/>
    <property type="project" value="TreeGrafter"/>
</dbReference>
<evidence type="ECO:0000256" key="1">
    <source>
        <dbReference type="ARBA" id="ARBA00004651"/>
    </source>
</evidence>
<evidence type="ECO:0000256" key="6">
    <source>
        <dbReference type="ARBA" id="ARBA00023136"/>
    </source>
</evidence>
<dbReference type="InterPro" id="IPR000715">
    <property type="entry name" value="Glycosyl_transferase_4"/>
</dbReference>
<sequence>MSYWWLLPAAGAASFILTALLRRYALTRSLMDIPNARSSHSVPTPRGGGVAIVVVFSGVLCAMYAQSLVASSAFFAIAGAGALIAVIGFMDDHGHIDARWRLLGHFAAAIWLLFWIGGLPVVEIGGGSFDLGWLGHVLAAFYLVWLLNLYNFMDGIDGIASVEAICVCLGVCVLYWLSGATELLRAPLLLAVSVAGFLFWNFPPARIFMGDAGSGFLGIVLGGLSLQAAWVSPDLLWGWLILLGVFIVDATFTLIRRLLRGDKVYEAHRSHAYQFASRRFGKHLPVTLAVGAINLLWLLPIAAGVVRFGLNSSLGLILAYVPLVALAVIFRAGELDARVKN</sequence>
<evidence type="ECO:0000256" key="7">
    <source>
        <dbReference type="PIRSR" id="PIRSR600715-1"/>
    </source>
</evidence>
<evidence type="ECO:0000256" key="8">
    <source>
        <dbReference type="SAM" id="Phobius"/>
    </source>
</evidence>
<keyword evidence="4 8" id="KW-0812">Transmembrane</keyword>
<feature type="binding site" evidence="7">
    <location>
        <position position="211"/>
    </location>
    <ligand>
        <name>Mg(2+)</name>
        <dbReference type="ChEBI" id="CHEBI:18420"/>
    </ligand>
</feature>
<feature type="transmembrane region" description="Helical" evidence="8">
    <location>
        <begin position="312"/>
        <end position="330"/>
    </location>
</feature>
<keyword evidence="7" id="KW-0479">Metal-binding</keyword>
<keyword evidence="2" id="KW-1003">Cell membrane</keyword>
<dbReference type="EMBL" id="CABVIB010000033">
    <property type="protein sequence ID" value="VVO29872.1"/>
    <property type="molecule type" value="Genomic_DNA"/>
</dbReference>
<dbReference type="OrthoDB" id="9783652at2"/>
<keyword evidence="3 9" id="KW-0808">Transferase</keyword>
<reference evidence="9 10" key="1">
    <citation type="submission" date="2019-09" db="EMBL/GenBank/DDBJ databases">
        <authorList>
            <person name="Chandra G."/>
            <person name="Truman W A."/>
        </authorList>
    </citation>
    <scope>NUCLEOTIDE SEQUENCE [LARGE SCALE GENOMIC DNA]</scope>
    <source>
        <strain evidence="9">PS712</strain>
    </source>
</reference>
<keyword evidence="7" id="KW-0460">Magnesium</keyword>
<feature type="transmembrane region" description="Helical" evidence="8">
    <location>
        <begin position="6"/>
        <end position="26"/>
    </location>
</feature>
<dbReference type="EC" id="2.7.8.33" evidence="9"/>
<evidence type="ECO:0000256" key="3">
    <source>
        <dbReference type="ARBA" id="ARBA00022679"/>
    </source>
</evidence>
<feature type="binding site" evidence="7">
    <location>
        <position position="151"/>
    </location>
    <ligand>
        <name>Mg(2+)</name>
        <dbReference type="ChEBI" id="CHEBI:18420"/>
    </ligand>
</feature>
<evidence type="ECO:0000313" key="10">
    <source>
        <dbReference type="Proteomes" id="UP000326018"/>
    </source>
</evidence>
<dbReference type="Pfam" id="PF00953">
    <property type="entry name" value="Glycos_transf_4"/>
    <property type="match status" value="1"/>
</dbReference>
<evidence type="ECO:0000256" key="2">
    <source>
        <dbReference type="ARBA" id="ARBA00022475"/>
    </source>
</evidence>
<feature type="transmembrane region" description="Helical" evidence="8">
    <location>
        <begin position="71"/>
        <end position="90"/>
    </location>
</feature>
<dbReference type="CDD" id="cd06854">
    <property type="entry name" value="GT_WbpL_WbcO_like"/>
    <property type="match status" value="1"/>
</dbReference>
<accession>A0A5E7ETM9</accession>
<keyword evidence="6 8" id="KW-0472">Membrane</keyword>
<feature type="transmembrane region" description="Helical" evidence="8">
    <location>
        <begin position="183"/>
        <end position="200"/>
    </location>
</feature>
<dbReference type="Proteomes" id="UP000326018">
    <property type="component" value="Unassembled WGS sequence"/>
</dbReference>
<proteinExistence type="predicted"/>
<feature type="transmembrane region" description="Helical" evidence="8">
    <location>
        <begin position="284"/>
        <end position="306"/>
    </location>
</feature>
<protein>
    <submittedName>
        <fullName evidence="9">Undecaprenyl-phosphate alpha-N-acetylglucosaminyl 1-phosphate transferase</fullName>
        <ecNumber evidence="9">2.7.8.33</ecNumber>
    </submittedName>
</protein>
<feature type="transmembrane region" description="Helical" evidence="8">
    <location>
        <begin position="159"/>
        <end position="177"/>
    </location>
</feature>
<dbReference type="GO" id="GO:0036380">
    <property type="term" value="F:UDP-N-acetylglucosamine-undecaprenyl-phosphate N-acetylglucosaminephosphotransferase activity"/>
    <property type="evidence" value="ECO:0007669"/>
    <property type="project" value="UniProtKB-EC"/>
</dbReference>
<dbReference type="GO" id="GO:0071555">
    <property type="term" value="P:cell wall organization"/>
    <property type="evidence" value="ECO:0007669"/>
    <property type="project" value="TreeGrafter"/>
</dbReference>
<feature type="transmembrane region" description="Helical" evidence="8">
    <location>
        <begin position="212"/>
        <end position="230"/>
    </location>
</feature>
<dbReference type="AlphaFoldDB" id="A0A5E7ETM9"/>
<keyword evidence="5 8" id="KW-1133">Transmembrane helix</keyword>
<gene>
    <name evidence="9" type="primary">wecA</name>
    <name evidence="9" type="ORF">PS712_04927</name>
</gene>
<organism evidence="9 10">
    <name type="scientific">Pseudomonas fluorescens</name>
    <dbReference type="NCBI Taxonomy" id="294"/>
    <lineage>
        <taxon>Bacteria</taxon>
        <taxon>Pseudomonadati</taxon>
        <taxon>Pseudomonadota</taxon>
        <taxon>Gammaproteobacteria</taxon>
        <taxon>Pseudomonadales</taxon>
        <taxon>Pseudomonadaceae</taxon>
        <taxon>Pseudomonas</taxon>
    </lineage>
</organism>
<comment type="cofactor">
    <cofactor evidence="7">
        <name>Mg(2+)</name>
        <dbReference type="ChEBI" id="CHEBI:18420"/>
    </cofactor>
</comment>
<dbReference type="PANTHER" id="PTHR22926">
    <property type="entry name" value="PHOSPHO-N-ACETYLMURAMOYL-PENTAPEPTIDE-TRANSFERASE"/>
    <property type="match status" value="1"/>
</dbReference>
<dbReference type="RefSeq" id="WP_150704713.1">
    <property type="nucleotide sequence ID" value="NZ_CABVIB010000033.1"/>
</dbReference>
<feature type="transmembrane region" description="Helical" evidence="8">
    <location>
        <begin position="236"/>
        <end position="255"/>
    </location>
</feature>
<feature type="transmembrane region" description="Helical" evidence="8">
    <location>
        <begin position="133"/>
        <end position="152"/>
    </location>
</feature>
<evidence type="ECO:0000313" key="9">
    <source>
        <dbReference type="EMBL" id="VVO29872.1"/>
    </source>
</evidence>
<name>A0A5E7ETM9_PSEFL</name>
<dbReference type="GO" id="GO:0005886">
    <property type="term" value="C:plasma membrane"/>
    <property type="evidence" value="ECO:0007669"/>
    <property type="project" value="UniProtKB-SubCell"/>
</dbReference>